<dbReference type="Proteomes" id="UP000813385">
    <property type="component" value="Unassembled WGS sequence"/>
</dbReference>
<accession>A0A8K0TAP6</accession>
<gene>
    <name evidence="2" type="ORF">B0T11DRAFT_341464</name>
</gene>
<feature type="region of interest" description="Disordered" evidence="1">
    <location>
        <begin position="202"/>
        <end position="226"/>
    </location>
</feature>
<keyword evidence="3" id="KW-1185">Reference proteome</keyword>
<reference evidence="2" key="1">
    <citation type="journal article" date="2021" name="Nat. Commun.">
        <title>Genetic determinants of endophytism in the Arabidopsis root mycobiome.</title>
        <authorList>
            <person name="Mesny F."/>
            <person name="Miyauchi S."/>
            <person name="Thiergart T."/>
            <person name="Pickel B."/>
            <person name="Atanasova L."/>
            <person name="Karlsson M."/>
            <person name="Huettel B."/>
            <person name="Barry K.W."/>
            <person name="Haridas S."/>
            <person name="Chen C."/>
            <person name="Bauer D."/>
            <person name="Andreopoulos W."/>
            <person name="Pangilinan J."/>
            <person name="LaButti K."/>
            <person name="Riley R."/>
            <person name="Lipzen A."/>
            <person name="Clum A."/>
            <person name="Drula E."/>
            <person name="Henrissat B."/>
            <person name="Kohler A."/>
            <person name="Grigoriev I.V."/>
            <person name="Martin F.M."/>
            <person name="Hacquard S."/>
        </authorList>
    </citation>
    <scope>NUCLEOTIDE SEQUENCE</scope>
    <source>
        <strain evidence="2">MPI-CAGE-AT-0016</strain>
    </source>
</reference>
<protein>
    <submittedName>
        <fullName evidence="2">Uncharacterized protein</fullName>
    </submittedName>
</protein>
<evidence type="ECO:0000256" key="1">
    <source>
        <dbReference type="SAM" id="MobiDB-lite"/>
    </source>
</evidence>
<organism evidence="2 3">
    <name type="scientific">Plectosphaerella cucumerina</name>
    <dbReference type="NCBI Taxonomy" id="40658"/>
    <lineage>
        <taxon>Eukaryota</taxon>
        <taxon>Fungi</taxon>
        <taxon>Dikarya</taxon>
        <taxon>Ascomycota</taxon>
        <taxon>Pezizomycotina</taxon>
        <taxon>Sordariomycetes</taxon>
        <taxon>Hypocreomycetidae</taxon>
        <taxon>Glomerellales</taxon>
        <taxon>Plectosphaerellaceae</taxon>
        <taxon>Plectosphaerella</taxon>
    </lineage>
</organism>
<name>A0A8K0TAP6_9PEZI</name>
<proteinExistence type="predicted"/>
<dbReference type="OrthoDB" id="4918043at2759"/>
<sequence>MHSSPSAQHPLEGWLVLQVAELCNGEEIQALRGTSRTIRDTLDKYEVSTATNNLAGRDYPVPPRDRILCSAFPERPVIRLASYAAINELEGRRRKITYLVQDSMYLRYGYRRCSITERDPERLATVIDSLERAMWICTDLADIEATGREPAPYAHPLAGKLDCSHQPKRDAAEGRPTNSFYSTESVIFDVVMLQGHRTPHIHLDGTSHGLDTDDDASTQRPAGSLPSNRIRQAQLEAITELSTADLSAMFILSALATRGFEEYMGKNRMKTYPRDVVREWCVSVAENAFRHGVFFLYPQALRGQPSELSSSASTHDNQPYPGLQVPRSAMTVVNQKSHKKPTWNRRNPCCIACSRRMAGHAAAMMCQVVEEMHRWENGQDDMLPSLSMTIRSLLRRRFKCETDDVHDNASLMIRGLDPVATMDM</sequence>
<evidence type="ECO:0000313" key="2">
    <source>
        <dbReference type="EMBL" id="KAH7359351.1"/>
    </source>
</evidence>
<evidence type="ECO:0000313" key="3">
    <source>
        <dbReference type="Proteomes" id="UP000813385"/>
    </source>
</evidence>
<comment type="caution">
    <text evidence="2">The sequence shown here is derived from an EMBL/GenBank/DDBJ whole genome shotgun (WGS) entry which is preliminary data.</text>
</comment>
<dbReference type="AlphaFoldDB" id="A0A8K0TAP6"/>
<dbReference type="EMBL" id="JAGPXD010000004">
    <property type="protein sequence ID" value="KAH7359351.1"/>
    <property type="molecule type" value="Genomic_DNA"/>
</dbReference>